<keyword evidence="2" id="KW-0472">Membrane</keyword>
<feature type="domain" description="Glycine zipper 2TM" evidence="3">
    <location>
        <begin position="158"/>
        <end position="198"/>
    </location>
</feature>
<dbReference type="PANTHER" id="PTHR35603:SF2">
    <property type="entry name" value="OUTER MEMBRANE LIPOPROTEIN"/>
    <property type="match status" value="1"/>
</dbReference>
<comment type="subcellular location">
    <subcellularLocation>
        <location evidence="1">Membrane</location>
    </subcellularLocation>
</comment>
<dbReference type="OrthoDB" id="8908469at2"/>
<dbReference type="Proteomes" id="UP000238589">
    <property type="component" value="Unassembled WGS sequence"/>
</dbReference>
<dbReference type="InterPro" id="IPR051407">
    <property type="entry name" value="Bact_OM_lipoprot/Surf_antigen"/>
</dbReference>
<dbReference type="GO" id="GO:0019867">
    <property type="term" value="C:outer membrane"/>
    <property type="evidence" value="ECO:0007669"/>
    <property type="project" value="InterPro"/>
</dbReference>
<evidence type="ECO:0000259" key="3">
    <source>
        <dbReference type="Pfam" id="PF05433"/>
    </source>
</evidence>
<evidence type="ECO:0000313" key="5">
    <source>
        <dbReference type="Proteomes" id="UP000238589"/>
    </source>
</evidence>
<dbReference type="InterPro" id="IPR008816">
    <property type="entry name" value="Gly_zipper_2TM_dom"/>
</dbReference>
<comment type="caution">
    <text evidence="4">The sequence shown here is derived from an EMBL/GenBank/DDBJ whole genome shotgun (WGS) entry which is preliminary data.</text>
</comment>
<proteinExistence type="predicted"/>
<dbReference type="PANTHER" id="PTHR35603">
    <property type="match status" value="1"/>
</dbReference>
<sequence>MNLARPRDNNRPQAVRPAARPLAIVWTGKENPMNKSLISWAIAALAIGNIGLAQAEGQPEGSLTPKAQYAADSQAAQSRYKSDLKLCADEPDTAGRMQCKRDAKAEYDQALADAKLRQQSAGKVAPAQTFKPKALCADCGKVSAVQLVDRAGEGSAVGMIAGGAAGALLGRQVGAGLGKDLATLAGAAGGAYAGKQIEQRMKSQKVWEVTVSYPNGDSQHYEFTQDPGFQVGDVVRKSEQTIVRY</sequence>
<organism evidence="4 5">
    <name type="scientific">Malikia granosa</name>
    <dbReference type="NCBI Taxonomy" id="263067"/>
    <lineage>
        <taxon>Bacteria</taxon>
        <taxon>Pseudomonadati</taxon>
        <taxon>Pseudomonadota</taxon>
        <taxon>Betaproteobacteria</taxon>
        <taxon>Burkholderiales</taxon>
        <taxon>Comamonadaceae</taxon>
        <taxon>Malikia</taxon>
    </lineage>
</organism>
<evidence type="ECO:0000313" key="4">
    <source>
        <dbReference type="EMBL" id="PRD64895.1"/>
    </source>
</evidence>
<protein>
    <recommendedName>
        <fullName evidence="3">Glycine zipper 2TM domain-containing protein</fullName>
    </recommendedName>
</protein>
<name>A0A2S9K3D9_9BURK</name>
<reference evidence="4 5" key="1">
    <citation type="submission" date="2018-03" db="EMBL/GenBank/DDBJ databases">
        <title>Comparative genomics illustrates the genes involved in a hyperalkaliphilic mechanisms of Serpentinomonas isolated from highly-alkaline calcium-rich serpentinized springs.</title>
        <authorList>
            <person name="Suzuki S."/>
            <person name="Ishii S."/>
            <person name="Walworth N."/>
            <person name="Bird L."/>
            <person name="Kuenen J.G."/>
            <person name="Nealson K.H."/>
        </authorList>
    </citation>
    <scope>NUCLEOTIDE SEQUENCE [LARGE SCALE GENOMIC DNA]</scope>
    <source>
        <strain evidence="4 5">P1</strain>
    </source>
</reference>
<dbReference type="AlphaFoldDB" id="A0A2S9K3D9"/>
<evidence type="ECO:0000256" key="1">
    <source>
        <dbReference type="ARBA" id="ARBA00004370"/>
    </source>
</evidence>
<dbReference type="Pfam" id="PF05433">
    <property type="entry name" value="Rick_17kDa_Anti"/>
    <property type="match status" value="1"/>
</dbReference>
<accession>A0A2S9K3D9</accession>
<gene>
    <name evidence="4" type="ORF">C6P64_12000</name>
</gene>
<dbReference type="EMBL" id="PVLQ01000041">
    <property type="protein sequence ID" value="PRD64895.1"/>
    <property type="molecule type" value="Genomic_DNA"/>
</dbReference>
<keyword evidence="5" id="KW-1185">Reference proteome</keyword>
<evidence type="ECO:0000256" key="2">
    <source>
        <dbReference type="ARBA" id="ARBA00023136"/>
    </source>
</evidence>